<dbReference type="AlphaFoldDB" id="A0A1C2E0F5"/>
<gene>
    <name evidence="2" type="ORF">BBI10_13000</name>
</gene>
<dbReference type="Proteomes" id="UP000095143">
    <property type="component" value="Unassembled WGS sequence"/>
</dbReference>
<feature type="domain" description="Pyridoxamine 5'-phosphate oxidase N-terminal" evidence="1">
    <location>
        <begin position="36"/>
        <end position="154"/>
    </location>
</feature>
<dbReference type="InterPro" id="IPR024029">
    <property type="entry name" value="Pyridox_Oxase_FMN-dep"/>
</dbReference>
<dbReference type="PANTHER" id="PTHR42815">
    <property type="entry name" value="FAD-BINDING, PUTATIVE (AFU_ORTHOLOGUE AFUA_6G07600)-RELATED"/>
    <property type="match status" value="1"/>
</dbReference>
<dbReference type="InterPro" id="IPR011576">
    <property type="entry name" value="Pyridox_Oxase_N"/>
</dbReference>
<dbReference type="SUPFAM" id="SSF50475">
    <property type="entry name" value="FMN-binding split barrel"/>
    <property type="match status" value="1"/>
</dbReference>
<dbReference type="Pfam" id="PF01243">
    <property type="entry name" value="PNPOx_N"/>
    <property type="match status" value="1"/>
</dbReference>
<proteinExistence type="predicted"/>
<evidence type="ECO:0000259" key="1">
    <source>
        <dbReference type="Pfam" id="PF01243"/>
    </source>
</evidence>
<dbReference type="PANTHER" id="PTHR42815:SF2">
    <property type="entry name" value="FAD-BINDING, PUTATIVE (AFU_ORTHOLOGUE AFUA_6G07600)-RELATED"/>
    <property type="match status" value="1"/>
</dbReference>
<dbReference type="Gene3D" id="2.30.110.10">
    <property type="entry name" value="Electron Transport, Fmn-binding Protein, Chain A"/>
    <property type="match status" value="1"/>
</dbReference>
<protein>
    <submittedName>
        <fullName evidence="2">Flavin-nucleotide-binding protein</fullName>
    </submittedName>
</protein>
<comment type="caution">
    <text evidence="2">The sequence shown here is derived from an EMBL/GenBank/DDBJ whole genome shotgun (WGS) entry which is preliminary data.</text>
</comment>
<reference evidence="2 3" key="1">
    <citation type="submission" date="2016-08" db="EMBL/GenBank/DDBJ databases">
        <title>Whole genome sequence of Pseudomonas graminis strain UASWS1507, a potential biological control agent for agriculture.</title>
        <authorList>
            <person name="Crovadore J."/>
            <person name="Calmin G."/>
            <person name="Chablais R."/>
            <person name="Cochard B."/>
            <person name="Lefort F."/>
        </authorList>
    </citation>
    <scope>NUCLEOTIDE SEQUENCE [LARGE SCALE GENOMIC DNA]</scope>
    <source>
        <strain evidence="2 3">UASWS1507</strain>
    </source>
</reference>
<dbReference type="RefSeq" id="WP_065988917.1">
    <property type="nucleotide sequence ID" value="NZ_MDEN01000062.1"/>
</dbReference>
<dbReference type="InterPro" id="IPR012349">
    <property type="entry name" value="Split_barrel_FMN-bd"/>
</dbReference>
<dbReference type="OrthoDB" id="9796486at2"/>
<sequence>MDLEDSSYLTTVQALEAVYGPIAPPSLVKEVDHIHPVYRSFIEAASFVILASSGAGGLDASPRGDQPGFVHIEDSKTLYLPDRRGNNRIDTLRNIVEDPRVALLFLVPGVGETLRVNGTAQISISPKLLERFAVDGKPPKSVLRITVTSVYFQCSRAVIRAGLWDASKQVPRSALPTAGQILKEVSQAAIDGEAYDKALPGRIADTLY</sequence>
<organism evidence="2 3">
    <name type="scientific">Pseudomonas graminis</name>
    <dbReference type="NCBI Taxonomy" id="158627"/>
    <lineage>
        <taxon>Bacteria</taxon>
        <taxon>Pseudomonadati</taxon>
        <taxon>Pseudomonadota</taxon>
        <taxon>Gammaproteobacteria</taxon>
        <taxon>Pseudomonadales</taxon>
        <taxon>Pseudomonadaceae</taxon>
        <taxon>Pseudomonas</taxon>
    </lineage>
</organism>
<evidence type="ECO:0000313" key="2">
    <source>
        <dbReference type="EMBL" id="OCX20469.1"/>
    </source>
</evidence>
<dbReference type="NCBIfam" id="TIGR04025">
    <property type="entry name" value="PPOX_FMN_DR2398"/>
    <property type="match status" value="1"/>
</dbReference>
<dbReference type="EMBL" id="MDEN01000062">
    <property type="protein sequence ID" value="OCX20469.1"/>
    <property type="molecule type" value="Genomic_DNA"/>
</dbReference>
<evidence type="ECO:0000313" key="3">
    <source>
        <dbReference type="Proteomes" id="UP000095143"/>
    </source>
</evidence>
<name>A0A1C2E0F5_9PSED</name>
<accession>A0A1C2E0F5</accession>